<evidence type="ECO:0000256" key="5">
    <source>
        <dbReference type="ARBA" id="ARBA00023163"/>
    </source>
</evidence>
<dbReference type="PANTHER" id="PTHR15528">
    <property type="entry name" value="PEROXISOME PROLIFERATOR ACTIVATED RECEPTOR GAMMA COACTIVATOR 1 PGC-1 -RELATED"/>
    <property type="match status" value="1"/>
</dbReference>
<dbReference type="Gene3D" id="2.130.10.10">
    <property type="entry name" value="YVTN repeat-like/Quinoprotein amine dehydrogenase"/>
    <property type="match status" value="1"/>
</dbReference>
<protein>
    <recommendedName>
        <fullName evidence="8">Gem-associated protein 5 TPR domain-containing protein</fullName>
    </recommendedName>
</protein>
<proteinExistence type="predicted"/>
<feature type="compositionally biased region" description="Low complexity" evidence="7">
    <location>
        <begin position="958"/>
        <end position="973"/>
    </location>
</feature>
<feature type="region of interest" description="Disordered" evidence="7">
    <location>
        <begin position="1304"/>
        <end position="1337"/>
    </location>
</feature>
<evidence type="ECO:0000256" key="1">
    <source>
        <dbReference type="ARBA" id="ARBA00004123"/>
    </source>
</evidence>
<evidence type="ECO:0000313" key="9">
    <source>
        <dbReference type="EMBL" id="KAL1893871.1"/>
    </source>
</evidence>
<comment type="subcellular location">
    <subcellularLocation>
        <location evidence="1">Nucleus</location>
    </subcellularLocation>
</comment>
<feature type="compositionally biased region" description="Polar residues" evidence="7">
    <location>
        <begin position="807"/>
        <end position="828"/>
    </location>
</feature>
<keyword evidence="4" id="KW-0805">Transcription regulation</keyword>
<evidence type="ECO:0000256" key="3">
    <source>
        <dbReference type="ARBA" id="ARBA00022884"/>
    </source>
</evidence>
<feature type="region of interest" description="Disordered" evidence="7">
    <location>
        <begin position="1512"/>
        <end position="1592"/>
    </location>
</feature>
<keyword evidence="2" id="KW-0597">Phosphoprotein</keyword>
<feature type="region of interest" description="Disordered" evidence="7">
    <location>
        <begin position="795"/>
        <end position="867"/>
    </location>
</feature>
<dbReference type="InterPro" id="IPR034605">
    <property type="entry name" value="PGC-1"/>
</dbReference>
<dbReference type="SUPFAM" id="SSF50978">
    <property type="entry name" value="WD40 repeat-like"/>
    <property type="match status" value="1"/>
</dbReference>
<evidence type="ECO:0000313" key="10">
    <source>
        <dbReference type="Proteomes" id="UP001583280"/>
    </source>
</evidence>
<keyword evidence="6" id="KW-0539">Nucleus</keyword>
<evidence type="ECO:0000256" key="2">
    <source>
        <dbReference type="ARBA" id="ARBA00022553"/>
    </source>
</evidence>
<dbReference type="Proteomes" id="UP001583280">
    <property type="component" value="Unassembled WGS sequence"/>
</dbReference>
<feature type="region of interest" description="Disordered" evidence="7">
    <location>
        <begin position="1"/>
        <end position="22"/>
    </location>
</feature>
<dbReference type="Pfam" id="PF23774">
    <property type="entry name" value="TPR_GEMI5"/>
    <property type="match status" value="1"/>
</dbReference>
<keyword evidence="5" id="KW-0804">Transcription</keyword>
<reference evidence="9 10" key="1">
    <citation type="journal article" date="2024" name="IMA Fungus">
        <title>IMA Genome - F19 : A genome assembly and annotation guide to empower mycologists, including annotated draft genome sequences of Ceratocystis pirilliformis, Diaporthe australafricana, Fusarium ophioides, Paecilomyces lecythidis, and Sporothrix stenoceras.</title>
        <authorList>
            <person name="Aylward J."/>
            <person name="Wilson A.M."/>
            <person name="Visagie C.M."/>
            <person name="Spraker J."/>
            <person name="Barnes I."/>
            <person name="Buitendag C."/>
            <person name="Ceriani C."/>
            <person name="Del Mar Angel L."/>
            <person name="du Plessis D."/>
            <person name="Fuchs T."/>
            <person name="Gasser K."/>
            <person name="Kramer D."/>
            <person name="Li W."/>
            <person name="Munsamy K."/>
            <person name="Piso A."/>
            <person name="Price J.L."/>
            <person name="Sonnekus B."/>
            <person name="Thomas C."/>
            <person name="van der Nest A."/>
            <person name="van Dijk A."/>
            <person name="van Heerden A."/>
            <person name="van Vuuren N."/>
            <person name="Yilmaz N."/>
            <person name="Duong T.A."/>
            <person name="van der Merwe N.A."/>
            <person name="Wingfield M.J."/>
            <person name="Wingfield B.D."/>
        </authorList>
    </citation>
    <scope>NUCLEOTIDE SEQUENCE [LARGE SCALE GENOMIC DNA]</scope>
    <source>
        <strain evidence="9 10">CMW 12675</strain>
    </source>
</reference>
<feature type="region of interest" description="Disordered" evidence="7">
    <location>
        <begin position="1374"/>
        <end position="1455"/>
    </location>
</feature>
<feature type="compositionally biased region" description="Basic and acidic residues" evidence="7">
    <location>
        <begin position="1181"/>
        <end position="1196"/>
    </location>
</feature>
<feature type="region of interest" description="Disordered" evidence="7">
    <location>
        <begin position="1052"/>
        <end position="1099"/>
    </location>
</feature>
<feature type="region of interest" description="Disordered" evidence="7">
    <location>
        <begin position="934"/>
        <end position="1039"/>
    </location>
</feature>
<keyword evidence="3" id="KW-0694">RNA-binding</keyword>
<evidence type="ECO:0000256" key="6">
    <source>
        <dbReference type="ARBA" id="ARBA00023242"/>
    </source>
</evidence>
<evidence type="ECO:0000256" key="4">
    <source>
        <dbReference type="ARBA" id="ARBA00023015"/>
    </source>
</evidence>
<feature type="compositionally biased region" description="Polar residues" evidence="7">
    <location>
        <begin position="934"/>
        <end position="948"/>
    </location>
</feature>
<feature type="region of interest" description="Disordered" evidence="7">
    <location>
        <begin position="1152"/>
        <end position="1196"/>
    </location>
</feature>
<feature type="compositionally biased region" description="Polar residues" evidence="7">
    <location>
        <begin position="1432"/>
        <end position="1441"/>
    </location>
</feature>
<gene>
    <name evidence="9" type="ORF">Cpir12675_003889</name>
</gene>
<feature type="domain" description="Gem-associated protein 5 TPR" evidence="8">
    <location>
        <begin position="597"/>
        <end position="700"/>
    </location>
</feature>
<feature type="region of interest" description="Disordered" evidence="7">
    <location>
        <begin position="471"/>
        <end position="502"/>
    </location>
</feature>
<feature type="compositionally biased region" description="Polar residues" evidence="7">
    <location>
        <begin position="1052"/>
        <end position="1062"/>
    </location>
</feature>
<sequence length="1612" mass="178031">MSKISRTRASSHDSARSRGRTNDLRDFKTTRYDQLIRDFEPCAATSSMFLYAQGSMIICCLHQTLEIERRFTRHSEAIQLLAVDNVSQQGAGRLVVSYDAGQTAIVWDLKTGEEIARFASYSHLTTATWMKNGNIAFGNIQGHVIQFEPATSEHLSTRTLSQIPITSLAVANDSATFAIGYQNGTLLVAALGERFNVLHTLATNRAPSPIVTLQWHSSTPQQKSIMLAAQARDSDLRVWSVPKANQGGVPTAVRILSKNEQKFASGPNWMSWSKNGRIIQYSDKETLSWDVRTRHVTRDPIPTGSDIRGIAIYGTGATLFTLGIGGRVQQFDLNSPSVLVADIQHSSHLLPPSPPFSIEEVVKAAAPSTFESEKISVNGEYAGSEKNLDIYAPEKGITRQDYSNMEFTSFESARVGLSAINGGSSLPTTNGHRKMGTSENTYISTGSYLNSLPYNQKQAAWHHKQQSVSEFQSQSSLNTKSTFPRPLADRIRSKSRSGLTREPEQQANLDIFKYTRTRLDDIPYRPSIRGGAHLTNDDLRRQMLNTVFGWNGEVEELILDEMARHPRGSFVRIILSKWIGKEPDEEEIMASADLMFSSDWMLLALSGVGTQPCQKKLGRTYITKLLEQRELHAAVTIMLGMGDHIDAIEVYHSHKRYLEALILACLYLPSVWERQSAILKKWGEWAVQHGQKQLAIRCFACTEHEPTEPWTSPSAMQLSFQSLDHSVFSPPLSPPSTMQRTGRQIAKTSALKLITNFDEPGERKKFFSEESLSAETPAANSKSIKDADIDYNCNGEGPTTAVHHPSNRSAFATPTATSMQSNASINNGHSRKRLPSIGESSAESRRLNPANRPVVQTQDSPETNNQLGLSNAMNLKRAVTASPMMMRTDYPRLTREQALPSPRAVLSQKMEIMHIRNASLDKINRMNLNIDTTKAMNIPDNQSGSTYSRYRWPRRRGPGSISSINSGSTSRSIAKPTKKPAHDGYISSLDFTLGRQQASRQDGDERERSQGPSLERGRSTSRNYPAKRSPRSPVPMSPEDIVSLKISSITSANMATPATPTGKTDERLQTSGYSKGNSSRQYSRTRFGSTDETNTPLTPSAVHIPAQIWTASREIKPYTSSTPISSLLKPSLAGSEYEGDYQLALADQEKFRRARSASRGRSTSRTRIHKDADLPGPSVTEKIKAKNHKPQDKEVPSQLEFHGHAGDLRIIKEERQRKREMAAKELEHRRKELVGNTKTSAIPYPQGLSMGEFISRPRTANEVITVFGRDIPRSLTADPYSLPNPSQNLSFGVSISPKTIGFTEDLSQVGDHPPATTQASAHPQQPPKGKSKGMLSLASSQNIQVTPGLATSGLPLPSHTQESLAFLPSTVYRPPSKGIPRSQSAPIPDEPSFLHSRDNYRQHERLRKNSHSSRQDNNRSNPPPVLKELQHLVSSNPTTMDSAGPSEAMLSPPPPPPIGYIPTTASALATGMIEIVKDDNTLPRIQHKASQSVGRNTPVIVSQSDLMVPILSAPAPPMRGQTRGRSSTDSNIAERLNKATEHLRSTSRTRKENSKQDMPRSPQDGPGSVSYDNTTAQAQYVWPAPSRQQSQGFPLLADLKSLPTGMKKNEFF</sequence>
<dbReference type="InterPro" id="IPR015943">
    <property type="entry name" value="WD40/YVTN_repeat-like_dom_sf"/>
</dbReference>
<dbReference type="InterPro" id="IPR056421">
    <property type="entry name" value="TPR_GEMI5"/>
</dbReference>
<feature type="compositionally biased region" description="Basic and acidic residues" evidence="7">
    <location>
        <begin position="10"/>
        <end position="22"/>
    </location>
</feature>
<evidence type="ECO:0000256" key="7">
    <source>
        <dbReference type="SAM" id="MobiDB-lite"/>
    </source>
</evidence>
<feature type="compositionally biased region" description="Basic and acidic residues" evidence="7">
    <location>
        <begin position="1535"/>
        <end position="1558"/>
    </location>
</feature>
<organism evidence="9 10">
    <name type="scientific">Ceratocystis pirilliformis</name>
    <dbReference type="NCBI Taxonomy" id="259994"/>
    <lineage>
        <taxon>Eukaryota</taxon>
        <taxon>Fungi</taxon>
        <taxon>Dikarya</taxon>
        <taxon>Ascomycota</taxon>
        <taxon>Pezizomycotina</taxon>
        <taxon>Sordariomycetes</taxon>
        <taxon>Hypocreomycetidae</taxon>
        <taxon>Microascales</taxon>
        <taxon>Ceratocystidaceae</taxon>
        <taxon>Ceratocystis</taxon>
    </lineage>
</organism>
<evidence type="ECO:0000259" key="8">
    <source>
        <dbReference type="Pfam" id="PF23774"/>
    </source>
</evidence>
<name>A0ABR3YZQ2_9PEZI</name>
<dbReference type="PANTHER" id="PTHR15528:SF11">
    <property type="entry name" value="FI18188P1"/>
    <property type="match status" value="1"/>
</dbReference>
<comment type="caution">
    <text evidence="9">The sequence shown here is derived from an EMBL/GenBank/DDBJ whole genome shotgun (WGS) entry which is preliminary data.</text>
</comment>
<dbReference type="EMBL" id="JAWDJO010000100">
    <property type="protein sequence ID" value="KAL1893871.1"/>
    <property type="molecule type" value="Genomic_DNA"/>
</dbReference>
<feature type="compositionally biased region" description="Polar residues" evidence="7">
    <location>
        <begin position="854"/>
        <end position="867"/>
    </location>
</feature>
<dbReference type="InterPro" id="IPR036322">
    <property type="entry name" value="WD40_repeat_dom_sf"/>
</dbReference>
<keyword evidence="10" id="KW-1185">Reference proteome</keyword>
<feature type="compositionally biased region" description="Polar residues" evidence="7">
    <location>
        <begin position="1069"/>
        <end position="1098"/>
    </location>
</feature>
<accession>A0ABR3YZQ2</accession>
<feature type="compositionally biased region" description="Basic residues" evidence="7">
    <location>
        <begin position="1152"/>
        <end position="1168"/>
    </location>
</feature>